<keyword evidence="2" id="KW-1185">Reference proteome</keyword>
<dbReference type="Gene3D" id="2.30.29.30">
    <property type="entry name" value="Pleckstrin-homology domain (PH domain)/Phosphotyrosine-binding domain (PTB)"/>
    <property type="match status" value="1"/>
</dbReference>
<evidence type="ECO:0000313" key="3">
    <source>
        <dbReference type="RefSeq" id="XP_022325700.1"/>
    </source>
</evidence>
<dbReference type="InterPro" id="IPR001849">
    <property type="entry name" value="PH_domain"/>
</dbReference>
<dbReference type="AlphaFoldDB" id="A0A8B8DDE4"/>
<dbReference type="PROSITE" id="PS50003">
    <property type="entry name" value="PH_DOMAIN"/>
    <property type="match status" value="1"/>
</dbReference>
<feature type="domain" description="PH" evidence="1">
    <location>
        <begin position="112"/>
        <end position="210"/>
    </location>
</feature>
<dbReference type="GeneID" id="111125830"/>
<dbReference type="CDD" id="cd00821">
    <property type="entry name" value="PH"/>
    <property type="match status" value="1"/>
</dbReference>
<dbReference type="InterPro" id="IPR011993">
    <property type="entry name" value="PH-like_dom_sf"/>
</dbReference>
<sequence length="280" mass="31861">MLLLRSGQGGRFALNKVSWSIILKGLRRRSTSNPAECHVEASGVDKFNVTVPGRTYSFQIPESVRNKEEERGDWIRCIRLATVDRQTTRADSVRVLPDVVRGRGSKRISKSPTIKQGFLEKQGNAAIKVWNERFVKVEPGKFSYAPPEKKENTLNVVYLHESEVSVITTKNYGFDVQVPGRIFHFRIKANEENKEDEYQSWMEVFKKACCLKRSSESIDVEKVNEITETSFTEKDLEGTTEKTDENSNTNRLTLLVPPGEKLNVIKKPTWMEKGDHPGGI</sequence>
<organism evidence="2 3">
    <name type="scientific">Crassostrea virginica</name>
    <name type="common">Eastern oyster</name>
    <dbReference type="NCBI Taxonomy" id="6565"/>
    <lineage>
        <taxon>Eukaryota</taxon>
        <taxon>Metazoa</taxon>
        <taxon>Spiralia</taxon>
        <taxon>Lophotrochozoa</taxon>
        <taxon>Mollusca</taxon>
        <taxon>Bivalvia</taxon>
        <taxon>Autobranchia</taxon>
        <taxon>Pteriomorphia</taxon>
        <taxon>Ostreida</taxon>
        <taxon>Ostreoidea</taxon>
        <taxon>Ostreidae</taxon>
        <taxon>Crassostrea</taxon>
    </lineage>
</organism>
<dbReference type="OrthoDB" id="410721at2759"/>
<reference evidence="3" key="1">
    <citation type="submission" date="2025-08" db="UniProtKB">
        <authorList>
            <consortium name="RefSeq"/>
        </authorList>
    </citation>
    <scope>IDENTIFICATION</scope>
    <source>
        <tissue evidence="3">Whole sample</tissue>
    </source>
</reference>
<dbReference type="SMART" id="SM00233">
    <property type="entry name" value="PH"/>
    <property type="match status" value="1"/>
</dbReference>
<accession>A0A8B8DDE4</accession>
<dbReference type="KEGG" id="cvn:111125830"/>
<evidence type="ECO:0000313" key="2">
    <source>
        <dbReference type="Proteomes" id="UP000694844"/>
    </source>
</evidence>
<dbReference type="SUPFAM" id="SSF50729">
    <property type="entry name" value="PH domain-like"/>
    <property type="match status" value="1"/>
</dbReference>
<evidence type="ECO:0000259" key="1">
    <source>
        <dbReference type="PROSITE" id="PS50003"/>
    </source>
</evidence>
<name>A0A8B8DDE4_CRAVI</name>
<dbReference type="RefSeq" id="XP_022325700.1">
    <property type="nucleotide sequence ID" value="XM_022469992.1"/>
</dbReference>
<protein>
    <submittedName>
        <fullName evidence="3">Oxysterol-binding protein-related protein 3-like isoform X1</fullName>
    </submittedName>
</protein>
<dbReference type="Proteomes" id="UP000694844">
    <property type="component" value="Chromosome 3"/>
</dbReference>
<gene>
    <name evidence="3" type="primary">LOC111125830</name>
</gene>
<proteinExistence type="predicted"/>